<feature type="transmembrane region" description="Helical" evidence="1">
    <location>
        <begin position="319"/>
        <end position="346"/>
    </location>
</feature>
<dbReference type="PANTHER" id="PTHR35342:SF1">
    <property type="entry name" value="BLR4373 PROTEIN"/>
    <property type="match status" value="1"/>
</dbReference>
<accession>A0A932I0W3</accession>
<dbReference type="Proteomes" id="UP000782312">
    <property type="component" value="Unassembled WGS sequence"/>
</dbReference>
<sequence length="511" mass="53437">MWETFSDLAFGLSVAFTIPNLIAGASGVIAGTVIGVIPALGPTQGAALFLPVIFQLPPATGLIFLSGLYMGSIYGGSATSILFNIPGTPMAVASAFDGYPMALKGEGARALAGSAVSAFVAGSVCIVMFSFFARPLAEYALTWGPPEYFSVLILAYAALAGLGGGSVLKSAMATMMGLIFTTVGVDIVTGTPRVTFGLVPLLAGIKFLVVVVGAFGVGELLRAGEENILVKGAVKAKVSWRDVAGAVREMAGYWKTFLRSTITGFWIGVLPGTGATPASFVGYGLAKRFSKNPEKFGKGDLEGVVAPESAAAAAEVGSLLPLVTLGIPGSPTAAVILGAVMIWGLQPGPLLMKDHPEVVWGFIASMYIAAGLSLILNLFFIPLWAQILRIPFTVQVPLIMLLCFIGGYTENNTLPTMWLVLLFGLVGYLFKKLNYPLAPLVVGVVLGEDTETAFRQSLIISQGDFSVFLTRTTSLVLLLGALALFLYPVVMDFLQRRRAAGAPAAHPPFPA</sequence>
<reference evidence="3" key="1">
    <citation type="submission" date="2020-07" db="EMBL/GenBank/DDBJ databases">
        <title>Huge and variable diversity of episymbiotic CPR bacteria and DPANN archaea in groundwater ecosystems.</title>
        <authorList>
            <person name="He C.Y."/>
            <person name="Keren R."/>
            <person name="Whittaker M."/>
            <person name="Farag I.F."/>
            <person name="Doudna J."/>
            <person name="Cate J.H.D."/>
            <person name="Banfield J.F."/>
        </authorList>
    </citation>
    <scope>NUCLEOTIDE SEQUENCE</scope>
    <source>
        <strain evidence="3">NC_groundwater_763_Ag_S-0.2um_68_21</strain>
    </source>
</reference>
<dbReference type="EMBL" id="JACPUR010000036">
    <property type="protein sequence ID" value="MBI3128932.1"/>
    <property type="molecule type" value="Genomic_DNA"/>
</dbReference>
<feature type="transmembrane region" description="Helical" evidence="1">
    <location>
        <begin position="465"/>
        <end position="487"/>
    </location>
</feature>
<dbReference type="InterPro" id="IPR002823">
    <property type="entry name" value="DUF112_TM"/>
</dbReference>
<feature type="transmembrane region" description="Helical" evidence="1">
    <location>
        <begin position="111"/>
        <end position="133"/>
    </location>
</feature>
<evidence type="ECO:0000313" key="4">
    <source>
        <dbReference type="Proteomes" id="UP000782312"/>
    </source>
</evidence>
<evidence type="ECO:0000259" key="2">
    <source>
        <dbReference type="Pfam" id="PF01970"/>
    </source>
</evidence>
<feature type="transmembrane region" description="Helical" evidence="1">
    <location>
        <begin position="148"/>
        <end position="168"/>
    </location>
</feature>
<protein>
    <submittedName>
        <fullName evidence="3">Tripartite tricarboxylate transporter permease</fullName>
    </submittedName>
</protein>
<gene>
    <name evidence="3" type="ORF">HYZ11_15105</name>
</gene>
<dbReference type="AlphaFoldDB" id="A0A932I0W3"/>
<evidence type="ECO:0000256" key="1">
    <source>
        <dbReference type="SAM" id="Phobius"/>
    </source>
</evidence>
<evidence type="ECO:0000313" key="3">
    <source>
        <dbReference type="EMBL" id="MBI3128932.1"/>
    </source>
</evidence>
<organism evidence="3 4">
    <name type="scientific">Tectimicrobiota bacterium</name>
    <dbReference type="NCBI Taxonomy" id="2528274"/>
    <lineage>
        <taxon>Bacteria</taxon>
        <taxon>Pseudomonadati</taxon>
        <taxon>Nitrospinota/Tectimicrobiota group</taxon>
        <taxon>Candidatus Tectimicrobiota</taxon>
    </lineage>
</organism>
<feature type="transmembrane region" description="Helical" evidence="1">
    <location>
        <begin position="175"/>
        <end position="192"/>
    </location>
</feature>
<feature type="transmembrane region" description="Helical" evidence="1">
    <location>
        <begin position="358"/>
        <end position="380"/>
    </location>
</feature>
<dbReference type="Pfam" id="PF01970">
    <property type="entry name" value="TctA"/>
    <property type="match status" value="1"/>
</dbReference>
<feature type="transmembrane region" description="Helical" evidence="1">
    <location>
        <begin position="198"/>
        <end position="221"/>
    </location>
</feature>
<name>A0A932I0W3_UNCTE</name>
<keyword evidence="1" id="KW-1133">Transmembrane helix</keyword>
<feature type="transmembrane region" description="Helical" evidence="1">
    <location>
        <begin position="387"/>
        <end position="408"/>
    </location>
</feature>
<keyword evidence="1" id="KW-0812">Transmembrane</keyword>
<feature type="domain" description="DUF112" evidence="2">
    <location>
        <begin position="22"/>
        <end position="441"/>
    </location>
</feature>
<proteinExistence type="predicted"/>
<feature type="transmembrane region" description="Helical" evidence="1">
    <location>
        <begin position="20"/>
        <end position="40"/>
    </location>
</feature>
<dbReference type="PANTHER" id="PTHR35342">
    <property type="entry name" value="TRICARBOXYLIC TRANSPORT PROTEIN"/>
    <property type="match status" value="1"/>
</dbReference>
<keyword evidence="1" id="KW-0472">Membrane</keyword>
<feature type="transmembrane region" description="Helical" evidence="1">
    <location>
        <begin position="81"/>
        <end position="99"/>
    </location>
</feature>
<comment type="caution">
    <text evidence="3">The sequence shown here is derived from an EMBL/GenBank/DDBJ whole genome shotgun (WGS) entry which is preliminary data.</text>
</comment>
<feature type="transmembrane region" description="Helical" evidence="1">
    <location>
        <begin position="47"/>
        <end position="69"/>
    </location>
</feature>